<name>A0ABW1YU55_9GAMM</name>
<evidence type="ECO:0000313" key="2">
    <source>
        <dbReference type="EMBL" id="MFC6634960.1"/>
    </source>
</evidence>
<sequence>MSGRKNKNKQRGHQRGQSKELLDELNSLRDLLGSDDLGDIPLLDQVASPSSDKATAPAPTADNKKLRPATQPPLDEIDLPILFSPVDEELAEDYRAELNESDRKLLRPLENLHPAAQKEEPSATGKEPSATGKEPSATGKEPSATRKEPSATRKEPSAPSSAPSLPQSVDRDASGGEKSQEQQQELFDQPAAAPAVENPFLPAHIRARLTGGRVPKTEDRPPEVPARESIIPEEALDTGAGPETEETPVPEPEPTEGLEVAEADPREETDTGTAERELQRQQLIDRLVAKQLPELERQLRARIEAMVDELETF</sequence>
<keyword evidence="3" id="KW-1185">Reference proteome</keyword>
<dbReference type="RefSeq" id="WP_193191019.1">
    <property type="nucleotide sequence ID" value="NZ_JACZFR010000016.1"/>
</dbReference>
<proteinExistence type="predicted"/>
<comment type="caution">
    <text evidence="2">The sequence shown here is derived from an EMBL/GenBank/DDBJ whole genome shotgun (WGS) entry which is preliminary data.</text>
</comment>
<evidence type="ECO:0008006" key="4">
    <source>
        <dbReference type="Google" id="ProtNLM"/>
    </source>
</evidence>
<organism evidence="2 3">
    <name type="scientific">Microbulbifer taiwanensis</name>
    <dbReference type="NCBI Taxonomy" id="986746"/>
    <lineage>
        <taxon>Bacteria</taxon>
        <taxon>Pseudomonadati</taxon>
        <taxon>Pseudomonadota</taxon>
        <taxon>Gammaproteobacteria</taxon>
        <taxon>Cellvibrionales</taxon>
        <taxon>Microbulbiferaceae</taxon>
        <taxon>Microbulbifer</taxon>
    </lineage>
</organism>
<feature type="compositionally biased region" description="Basic and acidic residues" evidence="1">
    <location>
        <begin position="143"/>
        <end position="156"/>
    </location>
</feature>
<dbReference type="EMBL" id="JBHSVR010000001">
    <property type="protein sequence ID" value="MFC6634960.1"/>
    <property type="molecule type" value="Genomic_DNA"/>
</dbReference>
<feature type="compositionally biased region" description="Low complexity" evidence="1">
    <location>
        <begin position="157"/>
        <end position="166"/>
    </location>
</feature>
<gene>
    <name evidence="2" type="ORF">ACFQBM_16850</name>
</gene>
<dbReference type="Proteomes" id="UP001596425">
    <property type="component" value="Unassembled WGS sequence"/>
</dbReference>
<feature type="region of interest" description="Disordered" evidence="1">
    <location>
        <begin position="1"/>
        <end position="80"/>
    </location>
</feature>
<evidence type="ECO:0000313" key="3">
    <source>
        <dbReference type="Proteomes" id="UP001596425"/>
    </source>
</evidence>
<feature type="compositionally biased region" description="Basic and acidic residues" evidence="1">
    <location>
        <begin position="169"/>
        <end position="180"/>
    </location>
</feature>
<feature type="region of interest" description="Disordered" evidence="1">
    <location>
        <begin position="105"/>
        <end position="277"/>
    </location>
</feature>
<reference evidence="3" key="1">
    <citation type="journal article" date="2019" name="Int. J. Syst. Evol. Microbiol.">
        <title>The Global Catalogue of Microorganisms (GCM) 10K type strain sequencing project: providing services to taxonomists for standard genome sequencing and annotation.</title>
        <authorList>
            <consortium name="The Broad Institute Genomics Platform"/>
            <consortium name="The Broad Institute Genome Sequencing Center for Infectious Disease"/>
            <person name="Wu L."/>
            <person name="Ma J."/>
        </authorList>
    </citation>
    <scope>NUCLEOTIDE SEQUENCE [LARGE SCALE GENOMIC DNA]</scope>
    <source>
        <strain evidence="3">CGMCC 1.13718</strain>
    </source>
</reference>
<feature type="compositionally biased region" description="Basic and acidic residues" evidence="1">
    <location>
        <begin position="215"/>
        <end position="226"/>
    </location>
</feature>
<feature type="compositionally biased region" description="Acidic residues" evidence="1">
    <location>
        <begin position="243"/>
        <end position="262"/>
    </location>
</feature>
<feature type="compositionally biased region" description="Low complexity" evidence="1">
    <location>
        <begin position="24"/>
        <end position="44"/>
    </location>
</feature>
<evidence type="ECO:0000256" key="1">
    <source>
        <dbReference type="SAM" id="MobiDB-lite"/>
    </source>
</evidence>
<protein>
    <recommendedName>
        <fullName evidence="4">DUF2497 domain-containing protein</fullName>
    </recommendedName>
</protein>
<accession>A0ABW1YU55</accession>
<feature type="compositionally biased region" description="Basic residues" evidence="1">
    <location>
        <begin position="1"/>
        <end position="16"/>
    </location>
</feature>
<feature type="compositionally biased region" description="Basic and acidic residues" evidence="1">
    <location>
        <begin position="263"/>
        <end position="277"/>
    </location>
</feature>